<evidence type="ECO:0000313" key="1">
    <source>
        <dbReference type="EMBL" id="CAN83803.1"/>
    </source>
</evidence>
<accession>A5C131</accession>
<gene>
    <name evidence="1" type="ORF">VITISV_040701</name>
</gene>
<reference evidence="1" key="1">
    <citation type="journal article" date="2007" name="PLoS ONE">
        <title>The first genome sequence of an elite grapevine cultivar (Pinot noir Vitis vinifera L.): coping with a highly heterozygous genome.</title>
        <authorList>
            <person name="Velasco R."/>
            <person name="Zharkikh A."/>
            <person name="Troggio M."/>
            <person name="Cartwright D.A."/>
            <person name="Cestaro A."/>
            <person name="Pruss D."/>
            <person name="Pindo M."/>
            <person name="FitzGerald L.M."/>
            <person name="Vezzulli S."/>
            <person name="Reid J."/>
            <person name="Malacarne G."/>
            <person name="Iliev D."/>
            <person name="Coppola G."/>
            <person name="Wardell B."/>
            <person name="Micheletti D."/>
            <person name="Macalma T."/>
            <person name="Facci M."/>
            <person name="Mitchell J.T."/>
            <person name="Perazzolli M."/>
            <person name="Eldredge G."/>
            <person name="Gatto P."/>
            <person name="Oyzerski R."/>
            <person name="Moretto M."/>
            <person name="Gutin N."/>
            <person name="Stefanini M."/>
            <person name="Chen Y."/>
            <person name="Segala C."/>
            <person name="Davenport C."/>
            <person name="Dematte L."/>
            <person name="Mraz A."/>
            <person name="Battilana J."/>
            <person name="Stormo K."/>
            <person name="Costa F."/>
            <person name="Tao Q."/>
            <person name="Si-Ammour A."/>
            <person name="Harkins T."/>
            <person name="Lackey A."/>
            <person name="Perbost C."/>
            <person name="Taillon B."/>
            <person name="Stella A."/>
            <person name="Solovyev V."/>
            <person name="Fawcett J.A."/>
            <person name="Sterck L."/>
            <person name="Vandepoele K."/>
            <person name="Grando S.M."/>
            <person name="Toppo S."/>
            <person name="Moser C."/>
            <person name="Lanchbury J."/>
            <person name="Bogden R."/>
            <person name="Skolnick M."/>
            <person name="Sgaramella V."/>
            <person name="Bhatnagar S.K."/>
            <person name="Fontana P."/>
            <person name="Gutin A."/>
            <person name="Van de Peer Y."/>
            <person name="Salamini F."/>
            <person name="Viola R."/>
        </authorList>
    </citation>
    <scope>NUCLEOTIDE SEQUENCE</scope>
</reference>
<proteinExistence type="predicted"/>
<organism evidence="1">
    <name type="scientific">Vitis vinifera</name>
    <name type="common">Grape</name>
    <dbReference type="NCBI Taxonomy" id="29760"/>
    <lineage>
        <taxon>Eukaryota</taxon>
        <taxon>Viridiplantae</taxon>
        <taxon>Streptophyta</taxon>
        <taxon>Embryophyta</taxon>
        <taxon>Tracheophyta</taxon>
        <taxon>Spermatophyta</taxon>
        <taxon>Magnoliopsida</taxon>
        <taxon>eudicotyledons</taxon>
        <taxon>Gunneridae</taxon>
        <taxon>Pentapetalae</taxon>
        <taxon>rosids</taxon>
        <taxon>Vitales</taxon>
        <taxon>Vitaceae</taxon>
        <taxon>Viteae</taxon>
        <taxon>Vitis</taxon>
    </lineage>
</organism>
<name>A5C131_VITVI</name>
<dbReference type="EMBL" id="AM478396">
    <property type="protein sequence ID" value="CAN83803.1"/>
    <property type="molecule type" value="Genomic_DNA"/>
</dbReference>
<sequence>MIRNFIRSLEVISQHGSQLRRWRHGLRNGTRVPKVGFAAHFAAAKWAFTLRGCLQMAITSLFQLELSYRLKRWTPDFSSFEKRYSIHEMDSRKYLKCVQQLLSS</sequence>
<protein>
    <submittedName>
        <fullName evidence="1">Uncharacterized protein</fullName>
    </submittedName>
</protein>
<dbReference type="AlphaFoldDB" id="A5C131"/>